<keyword evidence="3" id="KW-1185">Reference proteome</keyword>
<proteinExistence type="predicted"/>
<gene>
    <name evidence="2" type="ORF">J2Z32_004343</name>
</gene>
<feature type="transmembrane region" description="Helical" evidence="1">
    <location>
        <begin position="94"/>
        <end position="115"/>
    </location>
</feature>
<dbReference type="RefSeq" id="WP_210091239.1">
    <property type="nucleotide sequence ID" value="NZ_JAGGKG010000031.1"/>
</dbReference>
<feature type="transmembrane region" description="Helical" evidence="1">
    <location>
        <begin position="154"/>
        <end position="172"/>
    </location>
</feature>
<dbReference type="EMBL" id="JAGGKG010000031">
    <property type="protein sequence ID" value="MBP1907662.1"/>
    <property type="molecule type" value="Genomic_DNA"/>
</dbReference>
<keyword evidence="1" id="KW-1133">Transmembrane helix</keyword>
<reference evidence="2 3" key="1">
    <citation type="submission" date="2021-03" db="EMBL/GenBank/DDBJ databases">
        <title>Genomic Encyclopedia of Type Strains, Phase IV (KMG-IV): sequencing the most valuable type-strain genomes for metagenomic binning, comparative biology and taxonomic classification.</title>
        <authorList>
            <person name="Goeker M."/>
        </authorList>
    </citation>
    <scope>NUCLEOTIDE SEQUENCE [LARGE SCALE GENOMIC DNA]</scope>
    <source>
        <strain evidence="2 3">DSM 14349</strain>
    </source>
</reference>
<comment type="caution">
    <text evidence="2">The sequence shown here is derived from an EMBL/GenBank/DDBJ whole genome shotgun (WGS) entry which is preliminary data.</text>
</comment>
<protein>
    <submittedName>
        <fullName evidence="2">Uncharacterized protein</fullName>
    </submittedName>
</protein>
<evidence type="ECO:0000256" key="1">
    <source>
        <dbReference type="SAM" id="Phobius"/>
    </source>
</evidence>
<keyword evidence="1" id="KW-0812">Transmembrane</keyword>
<accession>A0ABS4FYN4</accession>
<feature type="transmembrane region" description="Helical" evidence="1">
    <location>
        <begin position="60"/>
        <end position="82"/>
    </location>
</feature>
<dbReference type="InterPro" id="IPR043861">
    <property type="entry name" value="DUF5823"/>
</dbReference>
<feature type="transmembrane region" description="Helical" evidence="1">
    <location>
        <begin position="27"/>
        <end position="48"/>
    </location>
</feature>
<keyword evidence="1" id="KW-0472">Membrane</keyword>
<sequence length="188" mass="21182">MFSFIEVIIQVLINFLADFFTGKLESYLYSLSLVLVILAIGIGIFKVLSKQSSKGYITTIVLEVLGQFALWIVAIILLKVLSDFNIDNYESMQLYTIGMIVVTACNIVLLILRLLNYFGMRQEHIEISSFVIGAGLGYCMLQVFQFYTLLSSEIISQQVVILCLICGGLSLVNQYGQRDKFQNQTMKS</sequence>
<dbReference type="Pfam" id="PF19140">
    <property type="entry name" value="DUF5823"/>
    <property type="match status" value="1"/>
</dbReference>
<dbReference type="Proteomes" id="UP001519272">
    <property type="component" value="Unassembled WGS sequence"/>
</dbReference>
<organism evidence="2 3">
    <name type="scientific">Paenibacillus turicensis</name>
    <dbReference type="NCBI Taxonomy" id="160487"/>
    <lineage>
        <taxon>Bacteria</taxon>
        <taxon>Bacillati</taxon>
        <taxon>Bacillota</taxon>
        <taxon>Bacilli</taxon>
        <taxon>Bacillales</taxon>
        <taxon>Paenibacillaceae</taxon>
        <taxon>Paenibacillus</taxon>
    </lineage>
</organism>
<evidence type="ECO:0000313" key="2">
    <source>
        <dbReference type="EMBL" id="MBP1907662.1"/>
    </source>
</evidence>
<feature type="transmembrane region" description="Helical" evidence="1">
    <location>
        <begin position="127"/>
        <end position="148"/>
    </location>
</feature>
<name>A0ABS4FYN4_9BACL</name>
<evidence type="ECO:0000313" key="3">
    <source>
        <dbReference type="Proteomes" id="UP001519272"/>
    </source>
</evidence>